<dbReference type="STRING" id="1266370.NITGR_90014"/>
<gene>
    <name evidence="1" type="ORF">NITGR_90014</name>
</gene>
<evidence type="ECO:0008006" key="3">
    <source>
        <dbReference type="Google" id="ProtNLM"/>
    </source>
</evidence>
<comment type="caution">
    <text evidence="1">The sequence shown here is derived from an EMBL/GenBank/DDBJ whole genome shotgun (WGS) entry which is preliminary data.</text>
</comment>
<dbReference type="Proteomes" id="UP000011704">
    <property type="component" value="Unassembled WGS sequence"/>
</dbReference>
<dbReference type="InParanoid" id="M1Z2Z4"/>
<dbReference type="SUPFAM" id="SSF56281">
    <property type="entry name" value="Metallo-hydrolase/oxidoreductase"/>
    <property type="match status" value="1"/>
</dbReference>
<evidence type="ECO:0000313" key="2">
    <source>
        <dbReference type="Proteomes" id="UP000011704"/>
    </source>
</evidence>
<keyword evidence="2" id="KW-1185">Reference proteome</keyword>
<dbReference type="AlphaFoldDB" id="M1Z2Z4"/>
<evidence type="ECO:0000313" key="1">
    <source>
        <dbReference type="EMBL" id="CCQ91875.1"/>
    </source>
</evidence>
<accession>M1Z2Z4</accession>
<proteinExistence type="predicted"/>
<dbReference type="InterPro" id="IPR036866">
    <property type="entry name" value="RibonucZ/Hydroxyglut_hydro"/>
</dbReference>
<protein>
    <recommendedName>
        <fullName evidence="3">Metallo-beta-lactamase domain-containing protein</fullName>
    </recommendedName>
</protein>
<name>M1Z2Z4_NITG3</name>
<sequence length="385" mass="43031">MPAILCKRSPRIWRKSRAVYQIPAKMYNPRRMGPASRTFVLLFLVFVGFGWGCATKPAVQKSVPEENHPLHALIEPVSAFSDKEGVLSTLPEKGYLLKPLAKDVYFFSNGTDCTLFAVTADGVVLVDPLFGSAELIKKAMREVTELPVTVIVYSNDSPRHIGDASRFGDKVTVIAQEVIALRLKQNNPAKVPLPHMSFTTDYRLATEFMTLELHHIGGEGNGDTLVLVPDLKVGLLPDRAIPNWVPHLEKGEPIERRVLVLERLNQMDFLAYVPGHGDRPGSHDDLKRTLKFYEDGYRAFRFAAMRVFGEDAWLGTSIRVEPERLREKEDLLARECYRLLAMHWGGRLKGFRELGPAHCRAWVAKHIPPAPPADTAGGPKTGPQP</sequence>
<dbReference type="Gene3D" id="3.60.15.10">
    <property type="entry name" value="Ribonuclease Z/Hydroxyacylglutathione hydrolase-like"/>
    <property type="match status" value="1"/>
</dbReference>
<organism evidence="1 2">
    <name type="scientific">Nitrospina gracilis (strain 3/211)</name>
    <dbReference type="NCBI Taxonomy" id="1266370"/>
    <lineage>
        <taxon>Bacteria</taxon>
        <taxon>Pseudomonadati</taxon>
        <taxon>Nitrospinota/Tectimicrobiota group</taxon>
        <taxon>Nitrospinota</taxon>
        <taxon>Nitrospinia</taxon>
        <taxon>Nitrospinales</taxon>
        <taxon>Nitrospinaceae</taxon>
        <taxon>Nitrospina</taxon>
    </lineage>
</organism>
<reference evidence="1 2" key="1">
    <citation type="journal article" date="2013" name="Front. Microbiol.">
        <title>The genome of Nitrospina gracilis illuminates the metabolism and evolution of the major marine nitrite oxidizer.</title>
        <authorList>
            <person name="Luecker S."/>
            <person name="Nowka B."/>
            <person name="Rattei T."/>
            <person name="Spieck E."/>
            <person name="and Daims H."/>
        </authorList>
    </citation>
    <scope>NUCLEOTIDE SEQUENCE [LARGE SCALE GENOMIC DNA]</scope>
    <source>
        <strain evidence="1 2">3/211</strain>
    </source>
</reference>
<dbReference type="EMBL" id="CAQJ01000099">
    <property type="protein sequence ID" value="CCQ91875.1"/>
    <property type="molecule type" value="Genomic_DNA"/>
</dbReference>
<dbReference type="HOGENOM" id="CLU_717339_0_0_0"/>